<dbReference type="GO" id="GO:0016903">
    <property type="term" value="F:oxidoreductase activity, acting on the aldehyde or oxo group of donors"/>
    <property type="evidence" value="ECO:0007669"/>
    <property type="project" value="InterPro"/>
</dbReference>
<accession>A0A1G6MMF3</accession>
<protein>
    <submittedName>
        <fullName evidence="3">Pyruvate:ferredoxin oxidoreductase, gamma subunit</fullName>
    </submittedName>
</protein>
<evidence type="ECO:0000259" key="2">
    <source>
        <dbReference type="Pfam" id="PF01558"/>
    </source>
</evidence>
<evidence type="ECO:0000256" key="1">
    <source>
        <dbReference type="ARBA" id="ARBA00023002"/>
    </source>
</evidence>
<dbReference type="PANTHER" id="PTHR42730:SF1">
    <property type="entry name" value="2-OXOGLUTARATE SYNTHASE SUBUNIT KORC"/>
    <property type="match status" value="1"/>
</dbReference>
<evidence type="ECO:0000313" key="3">
    <source>
        <dbReference type="EMBL" id="SDC56186.1"/>
    </source>
</evidence>
<dbReference type="PANTHER" id="PTHR42730">
    <property type="entry name" value="2-OXOGLUTARATE SYNTHASE SUBUNIT KORC"/>
    <property type="match status" value="1"/>
</dbReference>
<dbReference type="InterPro" id="IPR019752">
    <property type="entry name" value="Pyrv/ketoisovalerate_OxRed_cat"/>
</dbReference>
<gene>
    <name evidence="3" type="ORF">SAMN05660835_01025</name>
</gene>
<feature type="domain" description="Pyruvate/ketoisovalerate oxidoreductase catalytic" evidence="2">
    <location>
        <begin position="11"/>
        <end position="150"/>
    </location>
</feature>
<organism evidence="3 4">
    <name type="scientific">Desulfurella multipotens</name>
    <dbReference type="NCBI Taxonomy" id="79269"/>
    <lineage>
        <taxon>Bacteria</taxon>
        <taxon>Pseudomonadati</taxon>
        <taxon>Campylobacterota</taxon>
        <taxon>Desulfurellia</taxon>
        <taxon>Desulfurellales</taxon>
        <taxon>Desulfurellaceae</taxon>
        <taxon>Desulfurella</taxon>
    </lineage>
</organism>
<dbReference type="Gene3D" id="3.40.920.10">
    <property type="entry name" value="Pyruvate-ferredoxin oxidoreductase, PFOR, domain III"/>
    <property type="match status" value="1"/>
</dbReference>
<keyword evidence="3" id="KW-0670">Pyruvate</keyword>
<dbReference type="InterPro" id="IPR052554">
    <property type="entry name" value="2-oxoglutarate_synth_KorC"/>
</dbReference>
<keyword evidence="4" id="KW-1185">Reference proteome</keyword>
<dbReference type="SUPFAM" id="SSF53323">
    <property type="entry name" value="Pyruvate-ferredoxin oxidoreductase, PFOR, domain III"/>
    <property type="match status" value="1"/>
</dbReference>
<keyword evidence="1" id="KW-0560">Oxidoreductase</keyword>
<dbReference type="Proteomes" id="UP000199411">
    <property type="component" value="Unassembled WGS sequence"/>
</dbReference>
<dbReference type="AlphaFoldDB" id="A0A1G6MMF3"/>
<evidence type="ECO:0000313" key="4">
    <source>
        <dbReference type="Proteomes" id="UP000199411"/>
    </source>
</evidence>
<dbReference type="InterPro" id="IPR002869">
    <property type="entry name" value="Pyrv_flavodox_OxRed_cen"/>
</dbReference>
<dbReference type="Pfam" id="PF01558">
    <property type="entry name" value="POR"/>
    <property type="match status" value="1"/>
</dbReference>
<name>A0A1G6MMF3_9BACT</name>
<proteinExistence type="predicted"/>
<dbReference type="EMBL" id="FMYU01000006">
    <property type="protein sequence ID" value="SDC56186.1"/>
    <property type="molecule type" value="Genomic_DNA"/>
</dbReference>
<reference evidence="4" key="1">
    <citation type="submission" date="2016-10" db="EMBL/GenBank/DDBJ databases">
        <authorList>
            <person name="Varghese N."/>
            <person name="Submissions S."/>
        </authorList>
    </citation>
    <scope>NUCLEOTIDE SEQUENCE [LARGE SCALE GENOMIC DNA]</scope>
    <source>
        <strain evidence="4">DSM 8415</strain>
    </source>
</reference>
<sequence>MDYTIVLTAAAGQGVETVEALVSKAFKEANFFVFSDKEYMSRVRGGVNSTTIRVSSKENKGYKQFADFLFLFTKNALDHSKNRISKDTIIFSEEDFITDEYKSQFFTVDFLKIAKNLGSAIFANTVAFGFISSIFKINADIAHNAIKNILKILMLHKKTLRHTMLAIIYLKIAHIAKSNHKLIT</sequence>
<dbReference type="RefSeq" id="WP_092128659.1">
    <property type="nucleotide sequence ID" value="NZ_FMYU01000006.1"/>
</dbReference>